<keyword evidence="7 10" id="KW-1133">Transmembrane helix</keyword>
<dbReference type="InterPro" id="IPR052157">
    <property type="entry name" value="BCAA_transport_permease"/>
</dbReference>
<feature type="transmembrane region" description="Helical" evidence="10">
    <location>
        <begin position="280"/>
        <end position="299"/>
    </location>
</feature>
<sequence>MDQFFQQLVNGLTLGSLYALIAVGYTVVYGIVQLINFAHGEIFMIGAFGALTTYLLFFDGHTSVWILPVMIIGAIIASTATAVAMERVAYRPLRNAPRLAPLITAIGISVFLQEFIRLLYDRPQWTLVVIAPTVVWVAYVAATRGLKLNLNHPVTKWQDRTPLIGAGVGALLVWIVVRRLVDPGYAFTPVVLIAGVAVGVGVAWLLARFGSGSERAKLLLMPSLQLAGGAVVLLELLWVVYREILSSIEWPSAKQRIPFPQIDVVTGSALQLGGVTIQRSAIFTVAALVVCTAILWYFINRTRLGRGMLAVSQDPDTARLMGINVDRIIVVAFALGAVLAAVAGVSQGLQNNNIEFRMGFLAGLKAFTAAVLGGIGNIYGAVAGGLVLGVVEAMATQYIPGQFGGSTWKDVWAFVILILVLVFRPQGLLGARVVDRA</sequence>
<dbReference type="Pfam" id="PF02653">
    <property type="entry name" value="BPD_transp_2"/>
    <property type="match status" value="2"/>
</dbReference>
<evidence type="ECO:0000256" key="5">
    <source>
        <dbReference type="ARBA" id="ARBA00022692"/>
    </source>
</evidence>
<name>A0ABP4L3W5_9ACTN</name>
<feature type="transmembrane region" description="Helical" evidence="10">
    <location>
        <begin position="96"/>
        <end position="113"/>
    </location>
</feature>
<evidence type="ECO:0000256" key="7">
    <source>
        <dbReference type="ARBA" id="ARBA00022989"/>
    </source>
</evidence>
<feature type="transmembrane region" description="Helical" evidence="10">
    <location>
        <begin position="125"/>
        <end position="142"/>
    </location>
</feature>
<dbReference type="RefSeq" id="WP_344170144.1">
    <property type="nucleotide sequence ID" value="NZ_BAAANC010000001.1"/>
</dbReference>
<evidence type="ECO:0000256" key="8">
    <source>
        <dbReference type="ARBA" id="ARBA00023136"/>
    </source>
</evidence>
<feature type="transmembrane region" description="Helical" evidence="10">
    <location>
        <begin position="163"/>
        <end position="181"/>
    </location>
</feature>
<feature type="transmembrane region" description="Helical" evidence="10">
    <location>
        <begin position="187"/>
        <end position="207"/>
    </location>
</feature>
<evidence type="ECO:0000313" key="12">
    <source>
        <dbReference type="Proteomes" id="UP001500363"/>
    </source>
</evidence>
<accession>A0ABP4L3W5</accession>
<feature type="transmembrane region" description="Helical" evidence="10">
    <location>
        <begin position="411"/>
        <end position="434"/>
    </location>
</feature>
<dbReference type="PANTHER" id="PTHR11795:SF371">
    <property type="entry name" value="HIGH-AFFINITY BRANCHED-CHAIN AMINO ACID TRANSPORT SYSTEM PERMEASE PROTEIN LIVH"/>
    <property type="match status" value="1"/>
</dbReference>
<keyword evidence="12" id="KW-1185">Reference proteome</keyword>
<evidence type="ECO:0000256" key="3">
    <source>
        <dbReference type="ARBA" id="ARBA00022475"/>
    </source>
</evidence>
<feature type="transmembrane region" description="Helical" evidence="10">
    <location>
        <begin position="12"/>
        <end position="35"/>
    </location>
</feature>
<keyword evidence="4" id="KW-0997">Cell inner membrane</keyword>
<feature type="transmembrane region" description="Helical" evidence="10">
    <location>
        <begin position="328"/>
        <end position="346"/>
    </location>
</feature>
<dbReference type="PANTHER" id="PTHR11795">
    <property type="entry name" value="BRANCHED-CHAIN AMINO ACID TRANSPORT SYSTEM PERMEASE PROTEIN LIVH"/>
    <property type="match status" value="1"/>
</dbReference>
<feature type="transmembrane region" description="Helical" evidence="10">
    <location>
        <begin position="64"/>
        <end position="84"/>
    </location>
</feature>
<proteinExistence type="inferred from homology"/>
<keyword evidence="6" id="KW-0029">Amino-acid transport</keyword>
<keyword evidence="3" id="KW-1003">Cell membrane</keyword>
<evidence type="ECO:0000256" key="6">
    <source>
        <dbReference type="ARBA" id="ARBA00022970"/>
    </source>
</evidence>
<dbReference type="Proteomes" id="UP001500363">
    <property type="component" value="Unassembled WGS sequence"/>
</dbReference>
<dbReference type="CDD" id="cd06582">
    <property type="entry name" value="TM_PBP1_LivH_like"/>
    <property type="match status" value="1"/>
</dbReference>
<feature type="transmembrane region" description="Helical" evidence="10">
    <location>
        <begin position="219"/>
        <end position="241"/>
    </location>
</feature>
<feature type="transmembrane region" description="Helical" evidence="10">
    <location>
        <begin position="42"/>
        <end position="58"/>
    </location>
</feature>
<evidence type="ECO:0000256" key="4">
    <source>
        <dbReference type="ARBA" id="ARBA00022519"/>
    </source>
</evidence>
<keyword evidence="2" id="KW-0813">Transport</keyword>
<protein>
    <recommendedName>
        <fullName evidence="13">Branched-chain amino acid transport system permease protein</fullName>
    </recommendedName>
</protein>
<evidence type="ECO:0000256" key="9">
    <source>
        <dbReference type="ARBA" id="ARBA00037998"/>
    </source>
</evidence>
<evidence type="ECO:0000256" key="2">
    <source>
        <dbReference type="ARBA" id="ARBA00022448"/>
    </source>
</evidence>
<evidence type="ECO:0000256" key="1">
    <source>
        <dbReference type="ARBA" id="ARBA00004651"/>
    </source>
</evidence>
<evidence type="ECO:0000313" key="11">
    <source>
        <dbReference type="EMBL" id="GAA1514122.1"/>
    </source>
</evidence>
<dbReference type="EMBL" id="BAAANC010000001">
    <property type="protein sequence ID" value="GAA1514122.1"/>
    <property type="molecule type" value="Genomic_DNA"/>
</dbReference>
<comment type="subcellular location">
    <subcellularLocation>
        <location evidence="1">Cell membrane</location>
        <topology evidence="1">Multi-pass membrane protein</topology>
    </subcellularLocation>
</comment>
<dbReference type="InterPro" id="IPR001851">
    <property type="entry name" value="ABC_transp_permease"/>
</dbReference>
<evidence type="ECO:0000256" key="10">
    <source>
        <dbReference type="SAM" id="Phobius"/>
    </source>
</evidence>
<feature type="transmembrane region" description="Helical" evidence="10">
    <location>
        <begin position="366"/>
        <end position="391"/>
    </location>
</feature>
<comment type="similarity">
    <text evidence="9">Belongs to the binding-protein-dependent transport system permease family. LivHM subfamily.</text>
</comment>
<comment type="caution">
    <text evidence="11">The sequence shown here is derived from an EMBL/GenBank/DDBJ whole genome shotgun (WGS) entry which is preliminary data.</text>
</comment>
<gene>
    <name evidence="11" type="ORF">GCM10009741_10450</name>
</gene>
<keyword evidence="5 10" id="KW-0812">Transmembrane</keyword>
<keyword evidence="8 10" id="KW-0472">Membrane</keyword>
<organism evidence="11 12">
    <name type="scientific">Kribbella lupini</name>
    <dbReference type="NCBI Taxonomy" id="291602"/>
    <lineage>
        <taxon>Bacteria</taxon>
        <taxon>Bacillati</taxon>
        <taxon>Actinomycetota</taxon>
        <taxon>Actinomycetes</taxon>
        <taxon>Propionibacteriales</taxon>
        <taxon>Kribbellaceae</taxon>
        <taxon>Kribbella</taxon>
    </lineage>
</organism>
<evidence type="ECO:0008006" key="13">
    <source>
        <dbReference type="Google" id="ProtNLM"/>
    </source>
</evidence>
<reference evidence="12" key="1">
    <citation type="journal article" date="2019" name="Int. J. Syst. Evol. Microbiol.">
        <title>The Global Catalogue of Microorganisms (GCM) 10K type strain sequencing project: providing services to taxonomists for standard genome sequencing and annotation.</title>
        <authorList>
            <consortium name="The Broad Institute Genomics Platform"/>
            <consortium name="The Broad Institute Genome Sequencing Center for Infectious Disease"/>
            <person name="Wu L."/>
            <person name="Ma J."/>
        </authorList>
    </citation>
    <scope>NUCLEOTIDE SEQUENCE [LARGE SCALE GENOMIC DNA]</scope>
    <source>
        <strain evidence="12">JCM 14303</strain>
    </source>
</reference>